<dbReference type="Proteomes" id="UP000824258">
    <property type="component" value="Unassembled WGS sequence"/>
</dbReference>
<reference evidence="1" key="2">
    <citation type="journal article" date="2021" name="PeerJ">
        <title>Extensive microbial diversity within the chicken gut microbiome revealed by metagenomics and culture.</title>
        <authorList>
            <person name="Gilroy R."/>
            <person name="Ravi A."/>
            <person name="Getino M."/>
            <person name="Pursley I."/>
            <person name="Horton D.L."/>
            <person name="Alikhan N.F."/>
            <person name="Baker D."/>
            <person name="Gharbi K."/>
            <person name="Hall N."/>
            <person name="Watson M."/>
            <person name="Adriaenssens E.M."/>
            <person name="Foster-Nyarko E."/>
            <person name="Jarju S."/>
            <person name="Secka A."/>
            <person name="Antonio M."/>
            <person name="Oren A."/>
            <person name="Chaudhuri R.R."/>
            <person name="La Ragione R."/>
            <person name="Hildebrand F."/>
            <person name="Pallen M.J."/>
        </authorList>
    </citation>
    <scope>NUCLEOTIDE SEQUENCE</scope>
    <source>
        <strain evidence="1">ChiHjej9B8-7071</strain>
    </source>
</reference>
<evidence type="ECO:0008006" key="3">
    <source>
        <dbReference type="Google" id="ProtNLM"/>
    </source>
</evidence>
<accession>A0A9D1A7U7</accession>
<proteinExistence type="predicted"/>
<name>A0A9D1A7U7_9FIRM</name>
<sequence>MVTTKHFHNIEELQKVQYLATQCPEDVGLHSQDGSVIVDAKSFIGLFALDFSKPVMVVSEDLDFHKKIANIGETLEFLPESLKSAVYR</sequence>
<evidence type="ECO:0000313" key="1">
    <source>
        <dbReference type="EMBL" id="HIR09892.1"/>
    </source>
</evidence>
<organism evidence="1 2">
    <name type="scientific">Candidatus Avoscillospira stercoripullorum</name>
    <dbReference type="NCBI Taxonomy" id="2840709"/>
    <lineage>
        <taxon>Bacteria</taxon>
        <taxon>Bacillati</taxon>
        <taxon>Bacillota</taxon>
        <taxon>Clostridia</taxon>
        <taxon>Eubacteriales</taxon>
        <taxon>Oscillospiraceae</taxon>
        <taxon>Oscillospiraceae incertae sedis</taxon>
        <taxon>Candidatus Avoscillospira</taxon>
    </lineage>
</organism>
<protein>
    <recommendedName>
        <fullName evidence="3">HPr family phosphocarrier protein</fullName>
    </recommendedName>
</protein>
<dbReference type="EMBL" id="DVGD01000186">
    <property type="protein sequence ID" value="HIR09892.1"/>
    <property type="molecule type" value="Genomic_DNA"/>
</dbReference>
<gene>
    <name evidence="1" type="ORF">IAA70_05780</name>
</gene>
<evidence type="ECO:0000313" key="2">
    <source>
        <dbReference type="Proteomes" id="UP000824258"/>
    </source>
</evidence>
<reference evidence="1" key="1">
    <citation type="submission" date="2020-10" db="EMBL/GenBank/DDBJ databases">
        <authorList>
            <person name="Gilroy R."/>
        </authorList>
    </citation>
    <scope>NUCLEOTIDE SEQUENCE</scope>
    <source>
        <strain evidence="1">ChiHjej9B8-7071</strain>
    </source>
</reference>
<dbReference type="AlphaFoldDB" id="A0A9D1A7U7"/>
<comment type="caution">
    <text evidence="1">The sequence shown here is derived from an EMBL/GenBank/DDBJ whole genome shotgun (WGS) entry which is preliminary data.</text>
</comment>